<dbReference type="InterPro" id="IPR005119">
    <property type="entry name" value="LysR_subst-bd"/>
</dbReference>
<comment type="caution">
    <text evidence="6">The sequence shown here is derived from an EMBL/GenBank/DDBJ whole genome shotgun (WGS) entry which is preliminary data.</text>
</comment>
<dbReference type="SUPFAM" id="SSF53850">
    <property type="entry name" value="Periplasmic binding protein-like II"/>
    <property type="match status" value="1"/>
</dbReference>
<proteinExistence type="inferred from homology"/>
<keyword evidence="3" id="KW-0238">DNA-binding</keyword>
<evidence type="ECO:0000256" key="4">
    <source>
        <dbReference type="ARBA" id="ARBA00023163"/>
    </source>
</evidence>
<dbReference type="FunFam" id="1.10.10.10:FF:000001">
    <property type="entry name" value="LysR family transcriptional regulator"/>
    <property type="match status" value="1"/>
</dbReference>
<keyword evidence="2" id="KW-0805">Transcription regulation</keyword>
<dbReference type="InterPro" id="IPR036388">
    <property type="entry name" value="WH-like_DNA-bd_sf"/>
</dbReference>
<organism evidence="6 7">
    <name type="scientific">Pantoea ananas</name>
    <name type="common">Erwinia uredovora</name>
    <dbReference type="NCBI Taxonomy" id="553"/>
    <lineage>
        <taxon>Bacteria</taxon>
        <taxon>Pseudomonadati</taxon>
        <taxon>Pseudomonadota</taxon>
        <taxon>Gammaproteobacteria</taxon>
        <taxon>Enterobacterales</taxon>
        <taxon>Erwiniaceae</taxon>
        <taxon>Pantoea</taxon>
    </lineage>
</organism>
<accession>A0AAJ1CWV2</accession>
<evidence type="ECO:0000256" key="1">
    <source>
        <dbReference type="ARBA" id="ARBA00009437"/>
    </source>
</evidence>
<dbReference type="PROSITE" id="PS50931">
    <property type="entry name" value="HTH_LYSR"/>
    <property type="match status" value="1"/>
</dbReference>
<protein>
    <submittedName>
        <fullName evidence="6">HTH-type transcriptional regulator GltC</fullName>
    </submittedName>
</protein>
<dbReference type="InterPro" id="IPR036390">
    <property type="entry name" value="WH_DNA-bd_sf"/>
</dbReference>
<evidence type="ECO:0000313" key="6">
    <source>
        <dbReference type="EMBL" id="MCW0343217.1"/>
    </source>
</evidence>
<reference evidence="6" key="1">
    <citation type="submission" date="2022-06" db="EMBL/GenBank/DDBJ databases">
        <title>Dynamics of rice microbiomes reveals core vertical transmitted seed endophytes.</title>
        <authorList>
            <person name="Liao K."/>
            <person name="Zhang X."/>
        </authorList>
    </citation>
    <scope>NUCLEOTIDE SEQUENCE</scope>
    <source>
        <strain evidence="6">JT1-17</strain>
    </source>
</reference>
<comment type="similarity">
    <text evidence="1">Belongs to the LysR transcriptional regulatory family.</text>
</comment>
<dbReference type="RefSeq" id="WP_028724670.1">
    <property type="nucleotide sequence ID" value="NZ_CP028033.1"/>
</dbReference>
<dbReference type="Gene3D" id="3.40.190.290">
    <property type="match status" value="1"/>
</dbReference>
<dbReference type="PANTHER" id="PTHR30126">
    <property type="entry name" value="HTH-TYPE TRANSCRIPTIONAL REGULATOR"/>
    <property type="match status" value="1"/>
</dbReference>
<dbReference type="Gene3D" id="1.10.10.10">
    <property type="entry name" value="Winged helix-like DNA-binding domain superfamily/Winged helix DNA-binding domain"/>
    <property type="match status" value="1"/>
</dbReference>
<dbReference type="PRINTS" id="PR00039">
    <property type="entry name" value="HTHLYSR"/>
</dbReference>
<keyword evidence="4" id="KW-0804">Transcription</keyword>
<evidence type="ECO:0000256" key="3">
    <source>
        <dbReference type="ARBA" id="ARBA00023125"/>
    </source>
</evidence>
<dbReference type="CDD" id="cd08434">
    <property type="entry name" value="PBP2_GltC_like"/>
    <property type="match status" value="1"/>
</dbReference>
<dbReference type="InterPro" id="IPR000847">
    <property type="entry name" value="LysR_HTH_N"/>
</dbReference>
<evidence type="ECO:0000256" key="2">
    <source>
        <dbReference type="ARBA" id="ARBA00023015"/>
    </source>
</evidence>
<evidence type="ECO:0000313" key="7">
    <source>
        <dbReference type="Proteomes" id="UP001208888"/>
    </source>
</evidence>
<evidence type="ECO:0000259" key="5">
    <source>
        <dbReference type="PROSITE" id="PS50931"/>
    </source>
</evidence>
<dbReference type="EMBL" id="JANFVX010000003">
    <property type="protein sequence ID" value="MCW0343217.1"/>
    <property type="molecule type" value="Genomic_DNA"/>
</dbReference>
<dbReference type="Proteomes" id="UP001208888">
    <property type="component" value="Unassembled WGS sequence"/>
</dbReference>
<dbReference type="Pfam" id="PF00126">
    <property type="entry name" value="HTH_1"/>
    <property type="match status" value="1"/>
</dbReference>
<dbReference type="GO" id="GO:0003700">
    <property type="term" value="F:DNA-binding transcription factor activity"/>
    <property type="evidence" value="ECO:0007669"/>
    <property type="project" value="InterPro"/>
</dbReference>
<dbReference type="SUPFAM" id="SSF46785">
    <property type="entry name" value="Winged helix' DNA-binding domain"/>
    <property type="match status" value="1"/>
</dbReference>
<dbReference type="Pfam" id="PF03466">
    <property type="entry name" value="LysR_substrate"/>
    <property type="match status" value="1"/>
</dbReference>
<gene>
    <name evidence="6" type="ORF">NB703_001310</name>
</gene>
<feature type="domain" description="HTH lysR-type" evidence="5">
    <location>
        <begin position="1"/>
        <end position="58"/>
    </location>
</feature>
<dbReference type="PANTHER" id="PTHR30126:SF39">
    <property type="entry name" value="HTH-TYPE TRANSCRIPTIONAL REGULATOR CYSL"/>
    <property type="match status" value="1"/>
</dbReference>
<dbReference type="GO" id="GO:0000976">
    <property type="term" value="F:transcription cis-regulatory region binding"/>
    <property type="evidence" value="ECO:0007669"/>
    <property type="project" value="TreeGrafter"/>
</dbReference>
<name>A0AAJ1CWV2_PANAN</name>
<sequence>MNLKQLYYFKRLSETEHYTEAASSLFITQPSLSHAIAELEKELGVSLFFRQGRNVRISESGKCFLPYVETALSALENGRERLRNNHLLCRENIRIGFIYTMGEYVIPQIINNYSQHFRHNDVTFSFKQGTSVALLQSLKADKVDMVICSRIGDDPDIEFIPVIEQELVVVTAKDHPLARLHESDVDLAETIHYPYVYFSESSGLRPFIDDIFHQQTLSPDIACYVEEDLAMAGLVSIGYGIAIMPRIAALTHYNLHILTIKNSLPPRYICLATIKTKMLSPAALRLKNFIITHSDVARKHAQSAALGMSSAARKASPSSPAVV</sequence>
<dbReference type="AlphaFoldDB" id="A0AAJ1CWV2"/>